<evidence type="ECO:0000313" key="1">
    <source>
        <dbReference type="EMBL" id="KRG07817.1"/>
    </source>
</evidence>
<organism evidence="1 2">
    <name type="scientific">Drosophila mojavensis</name>
    <name type="common">Fruit fly</name>
    <dbReference type="NCBI Taxonomy" id="7230"/>
    <lineage>
        <taxon>Eukaryota</taxon>
        <taxon>Metazoa</taxon>
        <taxon>Ecdysozoa</taxon>
        <taxon>Arthropoda</taxon>
        <taxon>Hexapoda</taxon>
        <taxon>Insecta</taxon>
        <taxon>Pterygota</taxon>
        <taxon>Neoptera</taxon>
        <taxon>Endopterygota</taxon>
        <taxon>Diptera</taxon>
        <taxon>Brachycera</taxon>
        <taxon>Muscomorpha</taxon>
        <taxon>Ephydroidea</taxon>
        <taxon>Drosophilidae</taxon>
        <taxon>Drosophila</taxon>
    </lineage>
</organism>
<dbReference type="EMBL" id="CH933873">
    <property type="protein sequence ID" value="KRG07817.1"/>
    <property type="molecule type" value="Genomic_DNA"/>
</dbReference>
<dbReference type="InParanoid" id="A0A0Q9XK74"/>
<reference evidence="1 2" key="1">
    <citation type="journal article" date="2007" name="Nature">
        <title>Evolution of genes and genomes on the Drosophila phylogeny.</title>
        <authorList>
            <consortium name="Drosophila 12 Genomes Consortium"/>
            <person name="Clark A.G."/>
            <person name="Eisen M.B."/>
            <person name="Smith D.R."/>
            <person name="Bergman C.M."/>
            <person name="Oliver B."/>
            <person name="Markow T.A."/>
            <person name="Kaufman T.C."/>
            <person name="Kellis M."/>
            <person name="Gelbart W."/>
            <person name="Iyer V.N."/>
            <person name="Pollard D.A."/>
            <person name="Sackton T.B."/>
            <person name="Larracuente A.M."/>
            <person name="Singh N.D."/>
            <person name="Abad J.P."/>
            <person name="Abt D.N."/>
            <person name="Adryan B."/>
            <person name="Aguade M."/>
            <person name="Akashi H."/>
            <person name="Anderson W.W."/>
            <person name="Aquadro C.F."/>
            <person name="Ardell D.H."/>
            <person name="Arguello R."/>
            <person name="Artieri C.G."/>
            <person name="Barbash D.A."/>
            <person name="Barker D."/>
            <person name="Barsanti P."/>
            <person name="Batterham P."/>
            <person name="Batzoglou S."/>
            <person name="Begun D."/>
            <person name="Bhutkar A."/>
            <person name="Blanco E."/>
            <person name="Bosak S.A."/>
            <person name="Bradley R.K."/>
            <person name="Brand A.D."/>
            <person name="Brent M.R."/>
            <person name="Brooks A.N."/>
            <person name="Brown R.H."/>
            <person name="Butlin R.K."/>
            <person name="Caggese C."/>
            <person name="Calvi B.R."/>
            <person name="Bernardo de Carvalho A."/>
            <person name="Caspi A."/>
            <person name="Castrezana S."/>
            <person name="Celniker S.E."/>
            <person name="Chang J.L."/>
            <person name="Chapple C."/>
            <person name="Chatterji S."/>
            <person name="Chinwalla A."/>
            <person name="Civetta A."/>
            <person name="Clifton S.W."/>
            <person name="Comeron J.M."/>
            <person name="Costello J.C."/>
            <person name="Coyne J.A."/>
            <person name="Daub J."/>
            <person name="David R.G."/>
            <person name="Delcher A.L."/>
            <person name="Delehaunty K."/>
            <person name="Do C.B."/>
            <person name="Ebling H."/>
            <person name="Edwards K."/>
            <person name="Eickbush T."/>
            <person name="Evans J.D."/>
            <person name="Filipski A."/>
            <person name="Findeiss S."/>
            <person name="Freyhult E."/>
            <person name="Fulton L."/>
            <person name="Fulton R."/>
            <person name="Garcia A.C."/>
            <person name="Gardiner A."/>
            <person name="Garfield D.A."/>
            <person name="Garvin B.E."/>
            <person name="Gibson G."/>
            <person name="Gilbert D."/>
            <person name="Gnerre S."/>
            <person name="Godfrey J."/>
            <person name="Good R."/>
            <person name="Gotea V."/>
            <person name="Gravely B."/>
            <person name="Greenberg A.J."/>
            <person name="Griffiths-Jones S."/>
            <person name="Gross S."/>
            <person name="Guigo R."/>
            <person name="Gustafson E.A."/>
            <person name="Haerty W."/>
            <person name="Hahn M.W."/>
            <person name="Halligan D.L."/>
            <person name="Halpern A.L."/>
            <person name="Halter G.M."/>
            <person name="Han M.V."/>
            <person name="Heger A."/>
            <person name="Hillier L."/>
            <person name="Hinrichs A.S."/>
            <person name="Holmes I."/>
            <person name="Hoskins R.A."/>
            <person name="Hubisz M.J."/>
            <person name="Hultmark D."/>
            <person name="Huntley M.A."/>
            <person name="Jaffe D.B."/>
            <person name="Jagadeeshan S."/>
            <person name="Jeck W.R."/>
            <person name="Johnson J."/>
            <person name="Jones C.D."/>
            <person name="Jordan W.C."/>
            <person name="Karpen G.H."/>
            <person name="Kataoka E."/>
            <person name="Keightley P.D."/>
            <person name="Kheradpour P."/>
            <person name="Kirkness E.F."/>
            <person name="Koerich L.B."/>
            <person name="Kristiansen K."/>
            <person name="Kudrna D."/>
            <person name="Kulathinal R.J."/>
            <person name="Kumar S."/>
            <person name="Kwok R."/>
            <person name="Lander E."/>
            <person name="Langley C.H."/>
            <person name="Lapoint R."/>
            <person name="Lazzaro B.P."/>
            <person name="Lee S.J."/>
            <person name="Levesque L."/>
            <person name="Li R."/>
            <person name="Lin C.F."/>
            <person name="Lin M.F."/>
            <person name="Lindblad-Toh K."/>
            <person name="Llopart A."/>
            <person name="Long M."/>
            <person name="Low L."/>
            <person name="Lozovsky E."/>
            <person name="Lu J."/>
            <person name="Luo M."/>
            <person name="Machado C.A."/>
            <person name="Makalowski W."/>
            <person name="Marzo M."/>
            <person name="Matsuda M."/>
            <person name="Matzkin L."/>
            <person name="McAllister B."/>
            <person name="McBride C.S."/>
            <person name="McKernan B."/>
            <person name="McKernan K."/>
            <person name="Mendez-Lago M."/>
            <person name="Minx P."/>
            <person name="Mollenhauer M.U."/>
            <person name="Montooth K."/>
            <person name="Mount S.M."/>
            <person name="Mu X."/>
            <person name="Myers E."/>
            <person name="Negre B."/>
            <person name="Newfeld S."/>
            <person name="Nielsen R."/>
            <person name="Noor M.A."/>
            <person name="O'Grady P."/>
            <person name="Pachter L."/>
            <person name="Papaceit M."/>
            <person name="Parisi M.J."/>
            <person name="Parisi M."/>
            <person name="Parts L."/>
            <person name="Pedersen J.S."/>
            <person name="Pesole G."/>
            <person name="Phillippy A.M."/>
            <person name="Ponting C.P."/>
            <person name="Pop M."/>
            <person name="Porcelli D."/>
            <person name="Powell J.R."/>
            <person name="Prohaska S."/>
            <person name="Pruitt K."/>
            <person name="Puig M."/>
            <person name="Quesneville H."/>
            <person name="Ram K.R."/>
            <person name="Rand D."/>
            <person name="Rasmussen M.D."/>
            <person name="Reed L.K."/>
            <person name="Reenan R."/>
            <person name="Reily A."/>
            <person name="Remington K.A."/>
            <person name="Rieger T.T."/>
            <person name="Ritchie M.G."/>
            <person name="Robin C."/>
            <person name="Rogers Y.H."/>
            <person name="Rohde C."/>
            <person name="Rozas J."/>
            <person name="Rubenfield M.J."/>
            <person name="Ruiz A."/>
            <person name="Russo S."/>
            <person name="Salzberg S.L."/>
            <person name="Sanchez-Gracia A."/>
            <person name="Saranga D.J."/>
            <person name="Sato H."/>
            <person name="Schaeffer S.W."/>
            <person name="Schatz M.C."/>
            <person name="Schlenke T."/>
            <person name="Schwartz R."/>
            <person name="Segarra C."/>
            <person name="Singh R.S."/>
            <person name="Sirot L."/>
            <person name="Sirota M."/>
            <person name="Sisneros N.B."/>
            <person name="Smith C.D."/>
            <person name="Smith T.F."/>
            <person name="Spieth J."/>
            <person name="Stage D.E."/>
            <person name="Stark A."/>
            <person name="Stephan W."/>
            <person name="Strausberg R.L."/>
            <person name="Strempel S."/>
            <person name="Sturgill D."/>
            <person name="Sutton G."/>
            <person name="Sutton G.G."/>
            <person name="Tao W."/>
            <person name="Teichmann S."/>
            <person name="Tobari Y.N."/>
            <person name="Tomimura Y."/>
            <person name="Tsolas J.M."/>
            <person name="Valente V.L."/>
            <person name="Venter E."/>
            <person name="Venter J.C."/>
            <person name="Vicario S."/>
            <person name="Vieira F.G."/>
            <person name="Vilella A.J."/>
            <person name="Villasante A."/>
            <person name="Walenz B."/>
            <person name="Wang J."/>
            <person name="Wasserman M."/>
            <person name="Watts T."/>
            <person name="Wilson D."/>
            <person name="Wilson R.K."/>
            <person name="Wing R.A."/>
            <person name="Wolfner M.F."/>
            <person name="Wong A."/>
            <person name="Wong G.K."/>
            <person name="Wu C.I."/>
            <person name="Wu G."/>
            <person name="Yamamoto D."/>
            <person name="Yang H.P."/>
            <person name="Yang S.P."/>
            <person name="Yorke J.A."/>
            <person name="Yoshida K."/>
            <person name="Zdobnov E."/>
            <person name="Zhang P."/>
            <person name="Zhang Y."/>
            <person name="Zimin A.V."/>
            <person name="Baldwin J."/>
            <person name="Abdouelleil A."/>
            <person name="Abdulkadir J."/>
            <person name="Abebe A."/>
            <person name="Abera B."/>
            <person name="Abreu J."/>
            <person name="Acer S.C."/>
            <person name="Aftuck L."/>
            <person name="Alexander A."/>
            <person name="An P."/>
            <person name="Anderson E."/>
            <person name="Anderson S."/>
            <person name="Arachi H."/>
            <person name="Azer M."/>
            <person name="Bachantsang P."/>
            <person name="Barry A."/>
            <person name="Bayul T."/>
            <person name="Berlin A."/>
            <person name="Bessette D."/>
            <person name="Bloom T."/>
            <person name="Blye J."/>
            <person name="Boguslavskiy L."/>
            <person name="Bonnet C."/>
            <person name="Boukhgalter B."/>
            <person name="Bourzgui I."/>
            <person name="Brown A."/>
            <person name="Cahill P."/>
            <person name="Channer S."/>
            <person name="Cheshatsang Y."/>
            <person name="Chuda L."/>
            <person name="Citroen M."/>
            <person name="Collymore A."/>
            <person name="Cooke P."/>
            <person name="Costello M."/>
            <person name="D'Aco K."/>
            <person name="Daza R."/>
            <person name="De Haan G."/>
            <person name="DeGray S."/>
            <person name="DeMaso C."/>
            <person name="Dhargay N."/>
            <person name="Dooley K."/>
            <person name="Dooley E."/>
            <person name="Doricent M."/>
            <person name="Dorje P."/>
            <person name="Dorjee K."/>
            <person name="Dupes A."/>
            <person name="Elong R."/>
            <person name="Falk J."/>
            <person name="Farina A."/>
            <person name="Faro S."/>
            <person name="Ferguson D."/>
            <person name="Fisher S."/>
            <person name="Foley C.D."/>
            <person name="Franke A."/>
            <person name="Friedrich D."/>
            <person name="Gadbois L."/>
            <person name="Gearin G."/>
            <person name="Gearin C.R."/>
            <person name="Giannoukos G."/>
            <person name="Goode T."/>
            <person name="Graham J."/>
            <person name="Grandbois E."/>
            <person name="Grewal S."/>
            <person name="Gyaltsen K."/>
            <person name="Hafez N."/>
            <person name="Hagos B."/>
            <person name="Hall J."/>
            <person name="Henson C."/>
            <person name="Hollinger A."/>
            <person name="Honan T."/>
            <person name="Huard M.D."/>
            <person name="Hughes L."/>
            <person name="Hurhula B."/>
            <person name="Husby M.E."/>
            <person name="Kamat A."/>
            <person name="Kanga B."/>
            <person name="Kashin S."/>
            <person name="Khazanovich D."/>
            <person name="Kisner P."/>
            <person name="Lance K."/>
            <person name="Lara M."/>
            <person name="Lee W."/>
            <person name="Lennon N."/>
            <person name="Letendre F."/>
            <person name="LeVine R."/>
            <person name="Lipovsky A."/>
            <person name="Liu X."/>
            <person name="Liu J."/>
            <person name="Liu S."/>
            <person name="Lokyitsang T."/>
            <person name="Lokyitsang Y."/>
            <person name="Lubonja R."/>
            <person name="Lui A."/>
            <person name="MacDonald P."/>
            <person name="Magnisalis V."/>
            <person name="Maru K."/>
            <person name="Matthews C."/>
            <person name="McCusker W."/>
            <person name="McDonough S."/>
            <person name="Mehta T."/>
            <person name="Meldrim J."/>
            <person name="Meneus L."/>
            <person name="Mihai O."/>
            <person name="Mihalev A."/>
            <person name="Mihova T."/>
            <person name="Mittelman R."/>
            <person name="Mlenga V."/>
            <person name="Montmayeur A."/>
            <person name="Mulrain L."/>
            <person name="Navidi A."/>
            <person name="Naylor J."/>
            <person name="Negash T."/>
            <person name="Nguyen T."/>
            <person name="Nguyen N."/>
            <person name="Nicol R."/>
            <person name="Norbu C."/>
            <person name="Norbu N."/>
            <person name="Novod N."/>
            <person name="O'Neill B."/>
            <person name="Osman S."/>
            <person name="Markiewicz E."/>
            <person name="Oyono O.L."/>
            <person name="Patti C."/>
            <person name="Phunkhang P."/>
            <person name="Pierre F."/>
            <person name="Priest M."/>
            <person name="Raghuraman S."/>
            <person name="Rege F."/>
            <person name="Reyes R."/>
            <person name="Rise C."/>
            <person name="Rogov P."/>
            <person name="Ross K."/>
            <person name="Ryan E."/>
            <person name="Settipalli S."/>
            <person name="Shea T."/>
            <person name="Sherpa N."/>
            <person name="Shi L."/>
            <person name="Shih D."/>
            <person name="Sparrow T."/>
            <person name="Spaulding J."/>
            <person name="Stalker J."/>
            <person name="Stange-Thomann N."/>
            <person name="Stavropoulos S."/>
            <person name="Stone C."/>
            <person name="Strader C."/>
            <person name="Tesfaye S."/>
            <person name="Thomson T."/>
            <person name="Thoulutsang Y."/>
            <person name="Thoulutsang D."/>
            <person name="Topham K."/>
            <person name="Topping I."/>
            <person name="Tsamla T."/>
            <person name="Vassiliev H."/>
            <person name="Vo A."/>
            <person name="Wangchuk T."/>
            <person name="Wangdi T."/>
            <person name="Weiand M."/>
            <person name="Wilkinson J."/>
            <person name="Wilson A."/>
            <person name="Yadav S."/>
            <person name="Young G."/>
            <person name="Yu Q."/>
            <person name="Zembek L."/>
            <person name="Zhong D."/>
            <person name="Zimmer A."/>
            <person name="Zwirko Z."/>
            <person name="Jaffe D.B."/>
            <person name="Alvarez P."/>
            <person name="Brockman W."/>
            <person name="Butler J."/>
            <person name="Chin C."/>
            <person name="Gnerre S."/>
            <person name="Grabherr M."/>
            <person name="Kleber M."/>
            <person name="Mauceli E."/>
            <person name="MacCallum I."/>
        </authorList>
    </citation>
    <scope>NUCLEOTIDE SEQUENCE [LARGE SCALE GENOMIC DNA]</scope>
    <source>
        <strain evidence="2">Tucson 15081-1352.22</strain>
    </source>
</reference>
<dbReference type="KEGG" id="dmo:Dmoj_GI26605"/>
<gene>
    <name evidence="1" type="primary">Dmoj\GI26605</name>
    <name evidence="1" type="ORF">Dmoj_GI26605</name>
</gene>
<keyword evidence="2" id="KW-1185">Reference proteome</keyword>
<accession>A0A0Q9XK74</accession>
<name>A0A0Q9XK74_DROMO</name>
<evidence type="ECO:0000313" key="2">
    <source>
        <dbReference type="Proteomes" id="UP000009192"/>
    </source>
</evidence>
<proteinExistence type="predicted"/>
<sequence length="82" mass="8281">MDEPECRPHATALVSHTSRQCMRTPSSSSASCSAVSLSWSVASMEAVDDGRTAAGIASIAVGVDIDAAIVVVAIMACDASVV</sequence>
<dbReference type="Proteomes" id="UP000009192">
    <property type="component" value="Unassembled WGS sequence"/>
</dbReference>
<dbReference type="AlphaFoldDB" id="A0A0Q9XK74"/>
<protein>
    <submittedName>
        <fullName evidence="1">Uncharacterized protein</fullName>
    </submittedName>
</protein>